<name>A0A9X4F1B0_9VIBR</name>
<proteinExistence type="predicted"/>
<gene>
    <name evidence="1" type="ORF">L9W94_18790</name>
</gene>
<dbReference type="Proteomes" id="UP001140979">
    <property type="component" value="Unassembled WGS sequence"/>
</dbReference>
<protein>
    <submittedName>
        <fullName evidence="1">Uncharacterized protein</fullName>
    </submittedName>
</protein>
<organism evidence="1 2">
    <name type="scientific">Vibrio aestuarianus</name>
    <dbReference type="NCBI Taxonomy" id="28171"/>
    <lineage>
        <taxon>Bacteria</taxon>
        <taxon>Pseudomonadati</taxon>
        <taxon>Pseudomonadota</taxon>
        <taxon>Gammaproteobacteria</taxon>
        <taxon>Vibrionales</taxon>
        <taxon>Vibrionaceae</taxon>
        <taxon>Vibrio</taxon>
    </lineage>
</organism>
<reference evidence="1" key="1">
    <citation type="submission" date="2022-02" db="EMBL/GenBank/DDBJ databases">
        <title>Emergence and expansion in Europe of a Vibrio aestuarianus clonal complex pathogenic for oysters.</title>
        <authorList>
            <person name="Mesnil A."/>
            <person name="Travers M.-A."/>
        </authorList>
    </citation>
    <scope>NUCLEOTIDE SEQUENCE</scope>
    <source>
        <strain evidence="1">19_064_11T1</strain>
    </source>
</reference>
<dbReference type="RefSeq" id="WP_193277913.1">
    <property type="nucleotide sequence ID" value="NZ_JAKNBA010000064.1"/>
</dbReference>
<evidence type="ECO:0000313" key="2">
    <source>
        <dbReference type="Proteomes" id="UP001140979"/>
    </source>
</evidence>
<dbReference type="EMBL" id="JAKNBA010000064">
    <property type="protein sequence ID" value="MDE1244143.1"/>
    <property type="molecule type" value="Genomic_DNA"/>
</dbReference>
<accession>A0A9X4F1B0</accession>
<comment type="caution">
    <text evidence="1">The sequence shown here is derived from an EMBL/GenBank/DDBJ whole genome shotgun (WGS) entry which is preliminary data.</text>
</comment>
<dbReference type="AlphaFoldDB" id="A0A9X4F1B0"/>
<sequence>MTNMTQTQSIPEAIMDEMKFLKGLIDATNFKSEKLDIEIDTTTKAVSFPEFNGCAVGMLINTGKCFYTSEEDACSSVYDLMYIISTDCQPSLTGGTTVRLNSSVKWQGVAPRTFSCEYDLASEAGIPPSIYEAYAYLSANSELSKGELLEIFGGAVCSLACNTFYYDFDYAGDLESFYFDAYAAFNRDLETIQH</sequence>
<evidence type="ECO:0000313" key="1">
    <source>
        <dbReference type="EMBL" id="MDE1244143.1"/>
    </source>
</evidence>